<organism evidence="1 2">
    <name type="scientific">Scytonema hofmannii PCC 7110</name>
    <dbReference type="NCBI Taxonomy" id="128403"/>
    <lineage>
        <taxon>Bacteria</taxon>
        <taxon>Bacillati</taxon>
        <taxon>Cyanobacteriota</taxon>
        <taxon>Cyanophyceae</taxon>
        <taxon>Nostocales</taxon>
        <taxon>Scytonemataceae</taxon>
        <taxon>Scytonema</taxon>
    </lineage>
</organism>
<gene>
    <name evidence="1" type="ORF">WA1_36995</name>
</gene>
<dbReference type="AlphaFoldDB" id="A0A139X119"/>
<evidence type="ECO:0000313" key="1">
    <source>
        <dbReference type="EMBL" id="KYC38384.1"/>
    </source>
</evidence>
<keyword evidence="2" id="KW-1185">Reference proteome</keyword>
<dbReference type="STRING" id="128403.WA1_36995"/>
<dbReference type="OrthoDB" id="119229at2"/>
<dbReference type="RefSeq" id="WP_017746771.1">
    <property type="nucleotide sequence ID" value="NZ_KQ976354.1"/>
</dbReference>
<dbReference type="EMBL" id="ANNX02000041">
    <property type="protein sequence ID" value="KYC38384.1"/>
    <property type="molecule type" value="Genomic_DNA"/>
</dbReference>
<accession>A0A139X119</accession>
<protein>
    <submittedName>
        <fullName evidence="1">Uncharacterized protein</fullName>
    </submittedName>
</protein>
<reference evidence="1 2" key="1">
    <citation type="journal article" date="2013" name="Genome Biol. Evol.">
        <title>Genomes of Stigonematalean cyanobacteria (subsection V) and the evolution of oxygenic photosynthesis from prokaryotes to plastids.</title>
        <authorList>
            <person name="Dagan T."/>
            <person name="Roettger M."/>
            <person name="Stucken K."/>
            <person name="Landan G."/>
            <person name="Koch R."/>
            <person name="Major P."/>
            <person name="Gould S.B."/>
            <person name="Goremykin V.V."/>
            <person name="Rippka R."/>
            <person name="Tandeau de Marsac N."/>
            <person name="Gugger M."/>
            <person name="Lockhart P.J."/>
            <person name="Allen J.F."/>
            <person name="Brune I."/>
            <person name="Maus I."/>
            <person name="Puhler A."/>
            <person name="Martin W.F."/>
        </authorList>
    </citation>
    <scope>NUCLEOTIDE SEQUENCE [LARGE SCALE GENOMIC DNA]</scope>
    <source>
        <strain evidence="1 2">PCC 7110</strain>
    </source>
</reference>
<dbReference type="Proteomes" id="UP000076925">
    <property type="component" value="Unassembled WGS sequence"/>
</dbReference>
<sequence>MTITMKDLMAMSPVELDNLYKNSPIGEIPNGQSNGKVLFVFEISMWEVFSSLIDSLFWQGKIFYREQGFLLNRLTVFGFHMVEAKVYRGNSQFSEGESIILDYSKSSFIAQKIRDEIREVAPGLYLGQAYWDQTRVLSFALQF</sequence>
<proteinExistence type="predicted"/>
<evidence type="ECO:0000313" key="2">
    <source>
        <dbReference type="Proteomes" id="UP000076925"/>
    </source>
</evidence>
<name>A0A139X119_9CYAN</name>
<comment type="caution">
    <text evidence="1">The sequence shown here is derived from an EMBL/GenBank/DDBJ whole genome shotgun (WGS) entry which is preliminary data.</text>
</comment>